<dbReference type="PROSITE" id="PS51724">
    <property type="entry name" value="SPOR"/>
    <property type="match status" value="1"/>
</dbReference>
<proteinExistence type="predicted"/>
<evidence type="ECO:0000256" key="1">
    <source>
        <dbReference type="SAM" id="MobiDB-lite"/>
    </source>
</evidence>
<organism evidence="4 5">
    <name type="scientific">Stakelama saccharophila</name>
    <dbReference type="NCBI Taxonomy" id="3075605"/>
    <lineage>
        <taxon>Bacteria</taxon>
        <taxon>Pseudomonadati</taxon>
        <taxon>Pseudomonadota</taxon>
        <taxon>Alphaproteobacteria</taxon>
        <taxon>Sphingomonadales</taxon>
        <taxon>Sphingomonadaceae</taxon>
        <taxon>Stakelama</taxon>
    </lineage>
</organism>
<dbReference type="Gene3D" id="3.30.70.1070">
    <property type="entry name" value="Sporulation related repeat"/>
    <property type="match status" value="1"/>
</dbReference>
<keyword evidence="2" id="KW-0812">Transmembrane</keyword>
<dbReference type="InterPro" id="IPR007730">
    <property type="entry name" value="SPOR-like_dom"/>
</dbReference>
<evidence type="ECO:0000313" key="5">
    <source>
        <dbReference type="Proteomes" id="UP001302249"/>
    </source>
</evidence>
<feature type="compositionally biased region" description="Basic and acidic residues" evidence="1">
    <location>
        <begin position="78"/>
        <end position="95"/>
    </location>
</feature>
<evidence type="ECO:0000259" key="3">
    <source>
        <dbReference type="PROSITE" id="PS51724"/>
    </source>
</evidence>
<dbReference type="SUPFAM" id="SSF110997">
    <property type="entry name" value="Sporulation related repeat"/>
    <property type="match status" value="1"/>
</dbReference>
<accession>A0ABZ0BCI2</accession>
<dbReference type="InterPro" id="IPR036680">
    <property type="entry name" value="SPOR-like_sf"/>
</dbReference>
<dbReference type="RefSeq" id="WP_313917903.1">
    <property type="nucleotide sequence ID" value="NZ_CP135076.1"/>
</dbReference>
<keyword evidence="2" id="KW-1133">Transmembrane helix</keyword>
<dbReference type="Proteomes" id="UP001302249">
    <property type="component" value="Chromosome"/>
</dbReference>
<dbReference type="Pfam" id="PF05036">
    <property type="entry name" value="SPOR"/>
    <property type="match status" value="1"/>
</dbReference>
<keyword evidence="5" id="KW-1185">Reference proteome</keyword>
<feature type="domain" description="SPOR" evidence="3">
    <location>
        <begin position="166"/>
        <end position="248"/>
    </location>
</feature>
<gene>
    <name evidence="4" type="ORF">RPR59_06560</name>
</gene>
<feature type="region of interest" description="Disordered" evidence="1">
    <location>
        <begin position="64"/>
        <end position="95"/>
    </location>
</feature>
<dbReference type="EMBL" id="CP135076">
    <property type="protein sequence ID" value="WNO54902.1"/>
    <property type="molecule type" value="Genomic_DNA"/>
</dbReference>
<feature type="transmembrane region" description="Helical" evidence="2">
    <location>
        <begin position="37"/>
        <end position="58"/>
    </location>
</feature>
<feature type="region of interest" description="Disordered" evidence="1">
    <location>
        <begin position="125"/>
        <end position="177"/>
    </location>
</feature>
<name>A0ABZ0BCI2_9SPHN</name>
<evidence type="ECO:0000256" key="2">
    <source>
        <dbReference type="SAM" id="Phobius"/>
    </source>
</evidence>
<evidence type="ECO:0000313" key="4">
    <source>
        <dbReference type="EMBL" id="WNO54902.1"/>
    </source>
</evidence>
<keyword evidence="2" id="KW-0472">Membrane</keyword>
<sequence length="248" mass="25895">MTDTGADGDHDLREEDRLPWLESVAEERDEGPSALRVAALVALGLVVIAALVFGYLMYQRSRGGHGSGQLIQAQEGSYKVRPEESGGMKVAGEGDTRFVTSEGGAARGALDVDALPEQPVDGRRVAEPQAPAGKGEKTVVAAVPGDSKNLERAPKAPSRSSTAGTAPGGGGSVIQLGSFPSEARANRAWKQFSERFKYLADLGSSVQKAEVDGNTVYRLRVNAGSAGQAKQLCGKLKVAGEACYIPAQ</sequence>
<reference evidence="4 5" key="1">
    <citation type="submission" date="2023-09" db="EMBL/GenBank/DDBJ databases">
        <authorList>
            <person name="Rey-Velasco X."/>
        </authorList>
    </citation>
    <scope>NUCLEOTIDE SEQUENCE [LARGE SCALE GENOMIC DNA]</scope>
    <source>
        <strain evidence="4 5">W311</strain>
    </source>
</reference>
<protein>
    <submittedName>
        <fullName evidence="4">SPOR domain-containing protein</fullName>
    </submittedName>
</protein>